<protein>
    <submittedName>
        <fullName evidence="2">Uncharacterized protein</fullName>
    </submittedName>
</protein>
<accession>D9XYI6</accession>
<proteinExistence type="predicted"/>
<feature type="region of interest" description="Disordered" evidence="1">
    <location>
        <begin position="1"/>
        <end position="44"/>
    </location>
</feature>
<keyword evidence="3" id="KW-1185">Reference proteome</keyword>
<feature type="compositionally biased region" description="Pro residues" evidence="1">
    <location>
        <begin position="354"/>
        <end position="372"/>
    </location>
</feature>
<dbReference type="HOGENOM" id="CLU_060113_0_0_11"/>
<evidence type="ECO:0000313" key="3">
    <source>
        <dbReference type="Proteomes" id="UP000002968"/>
    </source>
</evidence>
<name>D9XYI6_9ACTN</name>
<evidence type="ECO:0000256" key="1">
    <source>
        <dbReference type="SAM" id="MobiDB-lite"/>
    </source>
</evidence>
<feature type="compositionally biased region" description="Basic residues" evidence="1">
    <location>
        <begin position="22"/>
        <end position="32"/>
    </location>
</feature>
<dbReference type="AlphaFoldDB" id="D9XYI6"/>
<reference evidence="2" key="1">
    <citation type="submission" date="2009-02" db="EMBL/GenBank/DDBJ databases">
        <title>Annotation of Streptomyces griseoflavus strain Tu4000.</title>
        <authorList>
            <consortium name="The Broad Institute Genome Sequencing Platform"/>
            <consortium name="Broad Institute Microbial Sequencing Center"/>
            <person name="Fischbach M."/>
            <person name="Godfrey P."/>
            <person name="Ward D."/>
            <person name="Young S."/>
            <person name="Zeng Q."/>
            <person name="Koehrsen M."/>
            <person name="Alvarado L."/>
            <person name="Berlin A.M."/>
            <person name="Bochicchio J."/>
            <person name="Borenstein D."/>
            <person name="Chapman S.B."/>
            <person name="Chen Z."/>
            <person name="Engels R."/>
            <person name="Freedman E."/>
            <person name="Gellesch M."/>
            <person name="Goldberg J."/>
            <person name="Griggs A."/>
            <person name="Gujja S."/>
            <person name="Heilman E.R."/>
            <person name="Heiman D.I."/>
            <person name="Hepburn T.A."/>
            <person name="Howarth C."/>
            <person name="Jen D."/>
            <person name="Larson L."/>
            <person name="Lewis B."/>
            <person name="Mehta T."/>
            <person name="Park D."/>
            <person name="Pearson M."/>
            <person name="Richards J."/>
            <person name="Roberts A."/>
            <person name="Saif S."/>
            <person name="Shea T.D."/>
            <person name="Shenoy N."/>
            <person name="Sisk P."/>
            <person name="Stolte C."/>
            <person name="Sykes S.N."/>
            <person name="Thomson T."/>
            <person name="Walk T."/>
            <person name="White J."/>
            <person name="Yandava C."/>
            <person name="Straight P."/>
            <person name="Clardy J."/>
            <person name="Hung D."/>
            <person name="Kolter R."/>
            <person name="Mekalanos J."/>
            <person name="Walker S."/>
            <person name="Walsh C.T."/>
            <person name="Wieland-Brown L.C."/>
            <person name="Haas B."/>
            <person name="Nusbaum C."/>
            <person name="Birren B."/>
        </authorList>
    </citation>
    <scope>NUCLEOTIDE SEQUENCE [LARGE SCALE GENOMIC DNA]</scope>
    <source>
        <strain evidence="2">Tu4000</strain>
    </source>
</reference>
<organism evidence="2 3">
    <name type="scientific">Streptomyces griseoflavus Tu4000</name>
    <dbReference type="NCBI Taxonomy" id="467200"/>
    <lineage>
        <taxon>Bacteria</taxon>
        <taxon>Bacillati</taxon>
        <taxon>Actinomycetota</taxon>
        <taxon>Actinomycetes</taxon>
        <taxon>Kitasatosporales</taxon>
        <taxon>Streptomycetaceae</taxon>
        <taxon>Streptomyces</taxon>
    </lineage>
</organism>
<feature type="region of interest" description="Disordered" evidence="1">
    <location>
        <begin position="337"/>
        <end position="387"/>
    </location>
</feature>
<dbReference type="EMBL" id="GG657758">
    <property type="protein sequence ID" value="EFL37216.1"/>
    <property type="molecule type" value="Genomic_DNA"/>
</dbReference>
<dbReference type="Proteomes" id="UP000002968">
    <property type="component" value="Unassembled WGS sequence"/>
</dbReference>
<gene>
    <name evidence="2" type="ORF">SSRG_00020</name>
</gene>
<evidence type="ECO:0000313" key="2">
    <source>
        <dbReference type="EMBL" id="EFL37216.1"/>
    </source>
</evidence>
<sequence length="387" mass="41966">MAVGDRRCGAGRPEPAVDQRLHHSGRRLRCRRPGPQEPTMTRTPPTAAELALAAEIDRLGLTATCHQLERWRAKRWLAPTDQWTDPATSALRPDIVHRAAWLAALSRPGRGISWIGWTFWAIDDTEQTAALLRQALIRTIQLPLCQAGLTLAQIPHGDSDTAFETRQNLAERLLRGRRAIGRDLDGLLRTHAGPAGITLPEPRTVSNPFDAALIRIGARLLTGGTADVSPEELTDAWRSVWTGPPEQLYRITAAHLAADHAGTDLHAISPLAHGLPGLVHALEQADAHLLCEAVRACTKASSTLTKLLLERADAGMLTVLMDDVMWDQWVRAGGLAPAGRLGRGRDHPEHGAVPPRPRLGRRPPPLPGPHGPPAGRAHHAAPDNHVT</sequence>
<dbReference type="eggNOG" id="ENOG5032ACG">
    <property type="taxonomic scope" value="Bacteria"/>
</dbReference>